<dbReference type="RefSeq" id="WP_091003813.1">
    <property type="nucleotide sequence ID" value="NZ_FOSD01000006.1"/>
</dbReference>
<evidence type="ECO:0008006" key="3">
    <source>
        <dbReference type="Google" id="ProtNLM"/>
    </source>
</evidence>
<accession>A0A1I3YKI1</accession>
<sequence length="121" mass="13359">MYDIYHFTGGDLEEAPTGDLRTVKGSERTNQRILRRLLTNPGDYVFHPQYGAGLAKKIGETVNPGEWKVLITGQMLLEESVASNPPPVIRLTIIEGGVSVSVAYTDATTRVNESLHFDVTR</sequence>
<name>A0A1I3YKI1_9GAMM</name>
<dbReference type="Proteomes" id="UP000198841">
    <property type="component" value="Unassembled WGS sequence"/>
</dbReference>
<evidence type="ECO:0000313" key="1">
    <source>
        <dbReference type="EMBL" id="SFK32325.1"/>
    </source>
</evidence>
<proteinExistence type="predicted"/>
<dbReference type="Gene3D" id="3.10.450.40">
    <property type="match status" value="1"/>
</dbReference>
<dbReference type="SUPFAM" id="SSF160719">
    <property type="entry name" value="gpW/gp25-like"/>
    <property type="match status" value="1"/>
</dbReference>
<gene>
    <name evidence="1" type="ORF">SAMN05518863_106116</name>
</gene>
<evidence type="ECO:0000313" key="2">
    <source>
        <dbReference type="Proteomes" id="UP000198841"/>
    </source>
</evidence>
<keyword evidence="2" id="KW-1185">Reference proteome</keyword>
<dbReference type="EMBL" id="FOSD01000006">
    <property type="protein sequence ID" value="SFK32325.1"/>
    <property type="molecule type" value="Genomic_DNA"/>
</dbReference>
<protein>
    <recommendedName>
        <fullName evidence="3">Phage tail protein</fullName>
    </recommendedName>
</protein>
<comment type="caution">
    <text evidence="1">The sequence shown here is derived from an EMBL/GenBank/DDBJ whole genome shotgun (WGS) entry which is preliminary data.</text>
</comment>
<organism evidence="1 2">
    <name type="scientific">Candidatus Pantoea symbiotica</name>
    <dbReference type="NCBI Taxonomy" id="1884370"/>
    <lineage>
        <taxon>Bacteria</taxon>
        <taxon>Pseudomonadati</taxon>
        <taxon>Pseudomonadota</taxon>
        <taxon>Gammaproteobacteria</taxon>
        <taxon>Enterobacterales</taxon>
        <taxon>Erwiniaceae</taxon>
        <taxon>Pantoea</taxon>
    </lineage>
</organism>
<reference evidence="1 2" key="1">
    <citation type="submission" date="2016-10" db="EMBL/GenBank/DDBJ databases">
        <authorList>
            <person name="Varghese N."/>
            <person name="Submissions S."/>
        </authorList>
    </citation>
    <scope>NUCLEOTIDE SEQUENCE [LARGE SCALE GENOMIC DNA]</scope>
    <source>
        <strain evidence="1 2">YR512</strain>
    </source>
</reference>